<dbReference type="Gene3D" id="1.10.530.10">
    <property type="match status" value="1"/>
</dbReference>
<proteinExistence type="predicted"/>
<evidence type="ECO:0000256" key="1">
    <source>
        <dbReference type="ARBA" id="ARBA00022669"/>
    </source>
</evidence>
<dbReference type="GO" id="GO:0050832">
    <property type="term" value="P:defense response to fungus"/>
    <property type="evidence" value="ECO:0007669"/>
    <property type="project" value="TreeGrafter"/>
</dbReference>
<dbReference type="InterPro" id="IPR023346">
    <property type="entry name" value="Lysozyme-like_dom_sf"/>
</dbReference>
<sequence length="138" mass="14680">MLGPVQKGKFGESPSYVVTHPIAATCGGSWPSGILCWRHGSSEASSTAGRDIWLGLLEAAGGVGRLKLGAASSRPVRTSPLVGSRLWSHDNIINGGLECGRGPDSRVEDRIGFYKRYCDMLGVGYGNNLDCNNQRPFA</sequence>
<dbReference type="PANTHER" id="PTHR22595:SF79">
    <property type="entry name" value="CHITINASE 12"/>
    <property type="match status" value="1"/>
</dbReference>
<dbReference type="GO" id="GO:0004568">
    <property type="term" value="F:chitinase activity"/>
    <property type="evidence" value="ECO:0007669"/>
    <property type="project" value="InterPro"/>
</dbReference>
<dbReference type="Pfam" id="PF00182">
    <property type="entry name" value="Glyco_hydro_19"/>
    <property type="match status" value="1"/>
</dbReference>
<organism evidence="5 6">
    <name type="scientific">Hibiscus syriacus</name>
    <name type="common">Rose of Sharon</name>
    <dbReference type="NCBI Taxonomy" id="106335"/>
    <lineage>
        <taxon>Eukaryota</taxon>
        <taxon>Viridiplantae</taxon>
        <taxon>Streptophyta</taxon>
        <taxon>Embryophyta</taxon>
        <taxon>Tracheophyta</taxon>
        <taxon>Spermatophyta</taxon>
        <taxon>Magnoliopsida</taxon>
        <taxon>eudicotyledons</taxon>
        <taxon>Gunneridae</taxon>
        <taxon>Pentapetalae</taxon>
        <taxon>rosids</taxon>
        <taxon>malvids</taxon>
        <taxon>Malvales</taxon>
        <taxon>Malvaceae</taxon>
        <taxon>Malvoideae</taxon>
        <taxon>Hibiscus</taxon>
    </lineage>
</organism>
<accession>A0A6A2WG75</accession>
<evidence type="ECO:0000313" key="5">
    <source>
        <dbReference type="EMBL" id="KAE8655005.1"/>
    </source>
</evidence>
<dbReference type="GO" id="GO:0006032">
    <property type="term" value="P:chitin catabolic process"/>
    <property type="evidence" value="ECO:0007669"/>
    <property type="project" value="InterPro"/>
</dbReference>
<dbReference type="PANTHER" id="PTHR22595">
    <property type="entry name" value="CHITINASE-RELATED"/>
    <property type="match status" value="1"/>
</dbReference>
<name>A0A6A2WG75_HIBSY</name>
<dbReference type="Proteomes" id="UP000436088">
    <property type="component" value="Unassembled WGS sequence"/>
</dbReference>
<keyword evidence="1" id="KW-0147">Chitin-binding</keyword>
<dbReference type="GO" id="GO:0008061">
    <property type="term" value="F:chitin binding"/>
    <property type="evidence" value="ECO:0007669"/>
    <property type="project" value="UniProtKB-KW"/>
</dbReference>
<dbReference type="GO" id="GO:0016998">
    <property type="term" value="P:cell wall macromolecule catabolic process"/>
    <property type="evidence" value="ECO:0007669"/>
    <property type="project" value="InterPro"/>
</dbReference>
<keyword evidence="2" id="KW-0611">Plant defense</keyword>
<evidence type="ECO:0000313" key="6">
    <source>
        <dbReference type="Proteomes" id="UP000436088"/>
    </source>
</evidence>
<dbReference type="EMBL" id="VEPZ02001782">
    <property type="protein sequence ID" value="KAE8655005.1"/>
    <property type="molecule type" value="Genomic_DNA"/>
</dbReference>
<reference evidence="5" key="1">
    <citation type="submission" date="2019-09" db="EMBL/GenBank/DDBJ databases">
        <title>Draft genome information of white flower Hibiscus syriacus.</title>
        <authorList>
            <person name="Kim Y.-M."/>
        </authorList>
    </citation>
    <scope>NUCLEOTIDE SEQUENCE [LARGE SCALE GENOMIC DNA]</scope>
    <source>
        <strain evidence="5">YM2019G1</strain>
    </source>
</reference>
<keyword evidence="3" id="KW-1015">Disulfide bond</keyword>
<evidence type="ECO:0000256" key="2">
    <source>
        <dbReference type="ARBA" id="ARBA00022821"/>
    </source>
</evidence>
<dbReference type="SUPFAM" id="SSF53955">
    <property type="entry name" value="Lysozyme-like"/>
    <property type="match status" value="1"/>
</dbReference>
<protein>
    <recommendedName>
        <fullName evidence="4">Glycoside hydrolase family 19 catalytic domain-containing protein</fullName>
    </recommendedName>
</protein>
<feature type="domain" description="Glycoside hydrolase family 19 catalytic" evidence="4">
    <location>
        <begin position="90"/>
        <end position="131"/>
    </location>
</feature>
<dbReference type="AlphaFoldDB" id="A0A6A2WG75"/>
<keyword evidence="6" id="KW-1185">Reference proteome</keyword>
<dbReference type="InterPro" id="IPR000726">
    <property type="entry name" value="Glyco_hydro_19_cat"/>
</dbReference>
<evidence type="ECO:0000256" key="3">
    <source>
        <dbReference type="ARBA" id="ARBA00023157"/>
    </source>
</evidence>
<comment type="caution">
    <text evidence="5">The sequence shown here is derived from an EMBL/GenBank/DDBJ whole genome shotgun (WGS) entry which is preliminary data.</text>
</comment>
<evidence type="ECO:0000259" key="4">
    <source>
        <dbReference type="Pfam" id="PF00182"/>
    </source>
</evidence>
<gene>
    <name evidence="5" type="ORF">F3Y22_tig00117034pilonHSYRG00450</name>
</gene>